<dbReference type="GO" id="GO:0016787">
    <property type="term" value="F:hydrolase activity"/>
    <property type="evidence" value="ECO:0007669"/>
    <property type="project" value="UniProtKB-KW"/>
</dbReference>
<dbReference type="InterPro" id="IPR056924">
    <property type="entry name" value="SH3_Tf2-1"/>
</dbReference>
<dbReference type="Pfam" id="PF24626">
    <property type="entry name" value="SH3_Tf2-1"/>
    <property type="match status" value="1"/>
</dbReference>
<dbReference type="InterPro" id="IPR041373">
    <property type="entry name" value="RT_RNaseH"/>
</dbReference>
<dbReference type="EMBL" id="BKCJ010010121">
    <property type="protein sequence ID" value="GEU90150.1"/>
    <property type="molecule type" value="Genomic_DNA"/>
</dbReference>
<dbReference type="PANTHER" id="PTHR35046">
    <property type="entry name" value="ZINC KNUCKLE (CCHC-TYPE) FAMILY PROTEIN"/>
    <property type="match status" value="1"/>
</dbReference>
<evidence type="ECO:0000256" key="7">
    <source>
        <dbReference type="SAM" id="MobiDB-lite"/>
    </source>
</evidence>
<evidence type="ECO:0000259" key="10">
    <source>
        <dbReference type="Pfam" id="PF24626"/>
    </source>
</evidence>
<evidence type="ECO:0000256" key="1">
    <source>
        <dbReference type="ARBA" id="ARBA00022679"/>
    </source>
</evidence>
<keyword evidence="5" id="KW-0378">Hydrolase</keyword>
<feature type="domain" description="Reverse transcriptase" evidence="8">
    <location>
        <begin position="186"/>
        <end position="280"/>
    </location>
</feature>
<evidence type="ECO:0000256" key="4">
    <source>
        <dbReference type="ARBA" id="ARBA00022759"/>
    </source>
</evidence>
<keyword evidence="4" id="KW-0255">Endonuclease</keyword>
<gene>
    <name evidence="11" type="ORF">Tci_062128</name>
</gene>
<keyword evidence="2" id="KW-0548">Nucleotidyltransferase</keyword>
<evidence type="ECO:0000259" key="8">
    <source>
        <dbReference type="Pfam" id="PF00078"/>
    </source>
</evidence>
<protein>
    <submittedName>
        <fullName evidence="11">Reverse transcriptase</fullName>
    </submittedName>
</protein>
<sequence>MIDRQNLITVTGQISTASTLMKPRYSEVILEADLGSRGVSVTRSPSWICPARAMDTRSSDDLKKAIEREDDNDTGGSRVRSKGPGQWYSNDIKVEIPEYDGKLDPDEFVEWLRTVECAFDYKETSEEHKVKIVAMKLRKYASTWWDNTCTKRERLGKTKNQRPAEYSREFEYLLMKCDLPEDDPQTLDSRSINKITIKYRFPIPRLNDLLDELHGATVFSKVDLRSGYHQIRIYEGDEWKTAFKTKEGLYEWLVMPFGLSNAPSTFMRLMNQAAFEELKKQLSSTPVLALPCFDEVFEVECDASGVGIGVVLSQLGRPIAYFSEKLNDTKRRYTTYDKEFYAIVRALDHWQHYLISKEFILHSDHEALKYIQGQHKLQPRHAKWVEYLQAFTFTIKHKSGKLNKGADALSRKYALINSLQPKVMGLELLKHDYSSHPDFGELFSSCQNHASGKYHLSNGFLFRGQRICIPRHNIRVMLIKETHEGGLAGHLGHSFPHGLYMPLPVPIAPWEDVSLDFIIGKPVTELLTLRLCTSTYMIKSQSNELLKYRRDKGRKHILFQPGDLVWIHFRKDRFPAKRRSKLSSRSDGPFRILARVNDNAYKVSLPGTPKEAATFNVADIEPYYDPAHPIPSLRENFSEAEEDDRQAPKDPSDMIDPNSPPSPSHMGNTWSA</sequence>
<proteinExistence type="predicted"/>
<dbReference type="InterPro" id="IPR043128">
    <property type="entry name" value="Rev_trsase/Diguanyl_cyclase"/>
</dbReference>
<feature type="region of interest" description="Disordered" evidence="7">
    <location>
        <begin position="627"/>
        <end position="672"/>
    </location>
</feature>
<evidence type="ECO:0000256" key="5">
    <source>
        <dbReference type="ARBA" id="ARBA00022801"/>
    </source>
</evidence>
<dbReference type="InterPro" id="IPR000477">
    <property type="entry name" value="RT_dom"/>
</dbReference>
<evidence type="ECO:0000313" key="11">
    <source>
        <dbReference type="EMBL" id="GEU90150.1"/>
    </source>
</evidence>
<evidence type="ECO:0000259" key="9">
    <source>
        <dbReference type="Pfam" id="PF17917"/>
    </source>
</evidence>
<keyword evidence="1" id="KW-0808">Transferase</keyword>
<dbReference type="GO" id="GO:0004519">
    <property type="term" value="F:endonuclease activity"/>
    <property type="evidence" value="ECO:0007669"/>
    <property type="project" value="UniProtKB-KW"/>
</dbReference>
<dbReference type="Gene3D" id="3.30.70.270">
    <property type="match status" value="1"/>
</dbReference>
<dbReference type="Gene3D" id="3.10.10.10">
    <property type="entry name" value="HIV Type 1 Reverse Transcriptase, subunit A, domain 1"/>
    <property type="match status" value="1"/>
</dbReference>
<dbReference type="GO" id="GO:0003964">
    <property type="term" value="F:RNA-directed DNA polymerase activity"/>
    <property type="evidence" value="ECO:0007669"/>
    <property type="project" value="UniProtKB-KW"/>
</dbReference>
<reference evidence="11" key="1">
    <citation type="journal article" date="2019" name="Sci. Rep.">
        <title>Draft genome of Tanacetum cinerariifolium, the natural source of mosquito coil.</title>
        <authorList>
            <person name="Yamashiro T."/>
            <person name="Shiraishi A."/>
            <person name="Satake H."/>
            <person name="Nakayama K."/>
        </authorList>
    </citation>
    <scope>NUCLEOTIDE SEQUENCE</scope>
</reference>
<evidence type="ECO:0000256" key="6">
    <source>
        <dbReference type="ARBA" id="ARBA00022918"/>
    </source>
</evidence>
<dbReference type="CDD" id="cd09274">
    <property type="entry name" value="RNase_HI_RT_Ty3"/>
    <property type="match status" value="1"/>
</dbReference>
<evidence type="ECO:0000256" key="2">
    <source>
        <dbReference type="ARBA" id="ARBA00022695"/>
    </source>
</evidence>
<feature type="domain" description="Tf2-1-like SH3-like" evidence="10">
    <location>
        <begin position="562"/>
        <end position="623"/>
    </location>
</feature>
<comment type="caution">
    <text evidence="11">The sequence shown here is derived from an EMBL/GenBank/DDBJ whole genome shotgun (WGS) entry which is preliminary data.</text>
</comment>
<accession>A0A6L2NVC6</accession>
<dbReference type="CDD" id="cd01647">
    <property type="entry name" value="RT_LTR"/>
    <property type="match status" value="1"/>
</dbReference>
<evidence type="ECO:0000256" key="3">
    <source>
        <dbReference type="ARBA" id="ARBA00022722"/>
    </source>
</evidence>
<dbReference type="InterPro" id="IPR043502">
    <property type="entry name" value="DNA/RNA_pol_sf"/>
</dbReference>
<keyword evidence="3" id="KW-0540">Nuclease</keyword>
<dbReference type="Pfam" id="PF00078">
    <property type="entry name" value="RVT_1"/>
    <property type="match status" value="1"/>
</dbReference>
<keyword evidence="6 11" id="KW-0695">RNA-directed DNA polymerase</keyword>
<dbReference type="SUPFAM" id="SSF56672">
    <property type="entry name" value="DNA/RNA polymerases"/>
    <property type="match status" value="1"/>
</dbReference>
<name>A0A6L2NVC6_TANCI</name>
<organism evidence="11">
    <name type="scientific">Tanacetum cinerariifolium</name>
    <name type="common">Dalmatian daisy</name>
    <name type="synonym">Chrysanthemum cinerariifolium</name>
    <dbReference type="NCBI Taxonomy" id="118510"/>
    <lineage>
        <taxon>Eukaryota</taxon>
        <taxon>Viridiplantae</taxon>
        <taxon>Streptophyta</taxon>
        <taxon>Embryophyta</taxon>
        <taxon>Tracheophyta</taxon>
        <taxon>Spermatophyta</taxon>
        <taxon>Magnoliopsida</taxon>
        <taxon>eudicotyledons</taxon>
        <taxon>Gunneridae</taxon>
        <taxon>Pentapetalae</taxon>
        <taxon>asterids</taxon>
        <taxon>campanulids</taxon>
        <taxon>Asterales</taxon>
        <taxon>Asteraceae</taxon>
        <taxon>Asteroideae</taxon>
        <taxon>Anthemideae</taxon>
        <taxon>Anthemidinae</taxon>
        <taxon>Tanacetum</taxon>
    </lineage>
</organism>
<feature type="domain" description="Reverse transcriptase RNase H-like" evidence="9">
    <location>
        <begin position="293"/>
        <end position="391"/>
    </location>
</feature>
<dbReference type="Pfam" id="PF17917">
    <property type="entry name" value="RT_RNaseH"/>
    <property type="match status" value="1"/>
</dbReference>
<dbReference type="AlphaFoldDB" id="A0A6L2NVC6"/>
<dbReference type="PANTHER" id="PTHR35046:SF26">
    <property type="entry name" value="RNA-DIRECTED DNA POLYMERASE"/>
    <property type="match status" value="1"/>
</dbReference>